<evidence type="ECO:0000313" key="2">
    <source>
        <dbReference type="EMBL" id="PSR23611.1"/>
    </source>
</evidence>
<name>A0A2T2WMZ5_9FIRM</name>
<dbReference type="Proteomes" id="UP000241848">
    <property type="component" value="Unassembled WGS sequence"/>
</dbReference>
<organism evidence="2 3">
    <name type="scientific">Sulfobacillus acidophilus</name>
    <dbReference type="NCBI Taxonomy" id="53633"/>
    <lineage>
        <taxon>Bacteria</taxon>
        <taxon>Bacillati</taxon>
        <taxon>Bacillota</taxon>
        <taxon>Clostridia</taxon>
        <taxon>Eubacteriales</taxon>
        <taxon>Clostridiales Family XVII. Incertae Sedis</taxon>
        <taxon>Sulfobacillus</taxon>
    </lineage>
</organism>
<proteinExistence type="predicted"/>
<feature type="region of interest" description="Disordered" evidence="1">
    <location>
        <begin position="63"/>
        <end position="88"/>
    </location>
</feature>
<evidence type="ECO:0000256" key="1">
    <source>
        <dbReference type="SAM" id="MobiDB-lite"/>
    </source>
</evidence>
<evidence type="ECO:0008006" key="4">
    <source>
        <dbReference type="Google" id="ProtNLM"/>
    </source>
</evidence>
<gene>
    <name evidence="2" type="ORF">C7B45_02240</name>
</gene>
<dbReference type="AlphaFoldDB" id="A0A2T2WMZ5"/>
<comment type="caution">
    <text evidence="2">The sequence shown here is derived from an EMBL/GenBank/DDBJ whole genome shotgun (WGS) entry which is preliminary data.</text>
</comment>
<reference evidence="2 3" key="1">
    <citation type="journal article" date="2014" name="BMC Genomics">
        <title>Comparison of environmental and isolate Sulfobacillus genomes reveals diverse carbon, sulfur, nitrogen, and hydrogen metabolisms.</title>
        <authorList>
            <person name="Justice N.B."/>
            <person name="Norman A."/>
            <person name="Brown C.T."/>
            <person name="Singh A."/>
            <person name="Thomas B.C."/>
            <person name="Banfield J.F."/>
        </authorList>
    </citation>
    <scope>NUCLEOTIDE SEQUENCE [LARGE SCALE GENOMIC DNA]</scope>
    <source>
        <strain evidence="2">AMDSBA3</strain>
    </source>
</reference>
<sequence>MRNTAQNPWRSALDQALDQLAQAEHAFEWADAEFSDYHAYRIQAAKEQVALILRQARHAYGVPPDLQLPPGPRAVDAITAGDLAESRH</sequence>
<dbReference type="EMBL" id="PXYV01000004">
    <property type="protein sequence ID" value="PSR23611.1"/>
    <property type="molecule type" value="Genomic_DNA"/>
</dbReference>
<evidence type="ECO:0000313" key="3">
    <source>
        <dbReference type="Proteomes" id="UP000241848"/>
    </source>
</evidence>
<protein>
    <recommendedName>
        <fullName evidence="4">DUF2508 domain-containing protein</fullName>
    </recommendedName>
</protein>
<accession>A0A2T2WMZ5</accession>